<dbReference type="InterPro" id="IPR000653">
    <property type="entry name" value="DegT/StrS_aminotransferase"/>
</dbReference>
<evidence type="ECO:0000256" key="4">
    <source>
        <dbReference type="RuleBase" id="RU004508"/>
    </source>
</evidence>
<dbReference type="InterPro" id="IPR015421">
    <property type="entry name" value="PyrdxlP-dep_Trfase_major"/>
</dbReference>
<dbReference type="Gene3D" id="3.90.1150.10">
    <property type="entry name" value="Aspartate Aminotransferase, domain 1"/>
    <property type="match status" value="1"/>
</dbReference>
<evidence type="ECO:0000256" key="3">
    <source>
        <dbReference type="PIRSR" id="PIRSR000390-2"/>
    </source>
</evidence>
<feature type="modified residue" description="N6-(pyridoxal phosphate)lysine" evidence="3">
    <location>
        <position position="179"/>
    </location>
</feature>
<dbReference type="CDD" id="cd00616">
    <property type="entry name" value="AHBA_syn"/>
    <property type="match status" value="1"/>
</dbReference>
<name>E5DUH0_9NOCA</name>
<dbReference type="EMBL" id="GU564398">
    <property type="protein sequence ID" value="ADR01074.1"/>
    <property type="molecule type" value="Genomic_DNA"/>
</dbReference>
<dbReference type="PANTHER" id="PTHR30244:SF34">
    <property type="entry name" value="DTDP-4-AMINO-4,6-DIDEOXYGALACTOSE TRANSAMINASE"/>
    <property type="match status" value="1"/>
</dbReference>
<sequence>MFQPSLGAEELAAVGEVFASNWVGKGPRVAEFEARFAAHLGVGGGHLMSADTCTEATFLAMRLAGVGPGDDVVLPTVCFVSAANAVAAHGARPVFCDVDPRTLNPTAEHVEAALTPATKAVVVLHYGGHPGQVDRIAALCTERGLLLIEDAANAPASAIGDRACGTFGDFGVWSFDHGKIAVSVDGGMLHARDPEHIERGRKLAYLGLEQTSGFAQAERAATRWWDFEVSSFSRRSVMNDVLAAIGCVQLGRLGEFLTRRAEVSAHYDREFADLVDIPPPLPAGHRGSHYFYWVQLPPHLRDEVARDLYQRGIYTTYRYPSLHRVAAFGSTAELPGADHAAERTLCLPMHQGLSDADVTAVVDGLKAALAARTAGVAR</sequence>
<dbReference type="GO" id="GO:0000271">
    <property type="term" value="P:polysaccharide biosynthetic process"/>
    <property type="evidence" value="ECO:0007669"/>
    <property type="project" value="TreeGrafter"/>
</dbReference>
<feature type="active site" description="Proton acceptor" evidence="2">
    <location>
        <position position="179"/>
    </location>
</feature>
<protein>
    <submittedName>
        <fullName evidence="5">NocS6</fullName>
    </submittedName>
</protein>
<dbReference type="SUPFAM" id="SSF53383">
    <property type="entry name" value="PLP-dependent transferases"/>
    <property type="match status" value="1"/>
</dbReference>
<evidence type="ECO:0000256" key="2">
    <source>
        <dbReference type="PIRSR" id="PIRSR000390-1"/>
    </source>
</evidence>
<evidence type="ECO:0000256" key="1">
    <source>
        <dbReference type="ARBA" id="ARBA00001933"/>
    </source>
</evidence>
<organism evidence="5">
    <name type="scientific">Nocardia sp. ATCC 202099</name>
    <dbReference type="NCBI Taxonomy" id="930400"/>
    <lineage>
        <taxon>Bacteria</taxon>
        <taxon>Bacillati</taxon>
        <taxon>Actinomycetota</taxon>
        <taxon>Actinomycetes</taxon>
        <taxon>Mycobacteriales</taxon>
        <taxon>Nocardiaceae</taxon>
        <taxon>Nocardia</taxon>
    </lineage>
</organism>
<dbReference type="PANTHER" id="PTHR30244">
    <property type="entry name" value="TRANSAMINASE"/>
    <property type="match status" value="1"/>
</dbReference>
<accession>E5DUH0</accession>
<dbReference type="AlphaFoldDB" id="E5DUH0"/>
<dbReference type="Gene3D" id="3.40.640.10">
    <property type="entry name" value="Type I PLP-dependent aspartate aminotransferase-like (Major domain)"/>
    <property type="match status" value="1"/>
</dbReference>
<dbReference type="Pfam" id="PF01041">
    <property type="entry name" value="DegT_DnrJ_EryC1"/>
    <property type="match status" value="1"/>
</dbReference>
<dbReference type="GO" id="GO:0008483">
    <property type="term" value="F:transaminase activity"/>
    <property type="evidence" value="ECO:0007669"/>
    <property type="project" value="TreeGrafter"/>
</dbReference>
<dbReference type="InterPro" id="IPR015424">
    <property type="entry name" value="PyrdxlP-dep_Trfase"/>
</dbReference>
<proteinExistence type="inferred from homology"/>
<dbReference type="PIRSF" id="PIRSF000390">
    <property type="entry name" value="PLP_StrS"/>
    <property type="match status" value="1"/>
</dbReference>
<keyword evidence="3 4" id="KW-0663">Pyridoxal phosphate</keyword>
<reference evidence="5" key="1">
    <citation type="journal article" date="2010" name="Mol. Biosyst.">
        <title>Moving posttranslational modifications forward to biosynthesize the glycosylated thiopeptide nocathiacin I in Nocardia sp. ATCC202099.</title>
        <authorList>
            <person name="Ding Y."/>
            <person name="Yu Y."/>
            <person name="Pan H."/>
            <person name="Guo H."/>
            <person name="Li Y."/>
            <person name="Liu W."/>
        </authorList>
    </citation>
    <scope>NUCLEOTIDE SEQUENCE</scope>
    <source>
        <strain evidence="5">ATCC 202099</strain>
    </source>
</reference>
<comment type="similarity">
    <text evidence="4">Belongs to the DegT/DnrJ/EryC1 family.</text>
</comment>
<dbReference type="InterPro" id="IPR015422">
    <property type="entry name" value="PyrdxlP-dep_Trfase_small"/>
</dbReference>
<evidence type="ECO:0000313" key="5">
    <source>
        <dbReference type="EMBL" id="ADR01074.1"/>
    </source>
</evidence>
<comment type="cofactor">
    <cofactor evidence="1">
        <name>pyridoxal 5'-phosphate</name>
        <dbReference type="ChEBI" id="CHEBI:597326"/>
    </cofactor>
</comment>
<gene>
    <name evidence="5" type="primary">nocS6</name>
</gene>
<dbReference type="GO" id="GO:0030170">
    <property type="term" value="F:pyridoxal phosphate binding"/>
    <property type="evidence" value="ECO:0007669"/>
    <property type="project" value="TreeGrafter"/>
</dbReference>
<dbReference type="SMR" id="E5DUH0"/>